<organism evidence="1">
    <name type="scientific">uncultured Thermomicrobiales bacterium</name>
    <dbReference type="NCBI Taxonomy" id="1645740"/>
    <lineage>
        <taxon>Bacteria</taxon>
        <taxon>Pseudomonadati</taxon>
        <taxon>Thermomicrobiota</taxon>
        <taxon>Thermomicrobia</taxon>
        <taxon>Thermomicrobiales</taxon>
        <taxon>environmental samples</taxon>
    </lineage>
</organism>
<protein>
    <submittedName>
        <fullName evidence="1">Uncharacterized protein</fullName>
    </submittedName>
</protein>
<dbReference type="AlphaFoldDB" id="A0A6J4VYJ6"/>
<name>A0A6J4VYJ6_9BACT</name>
<gene>
    <name evidence="1" type="ORF">AVDCRST_MAG18-4925</name>
</gene>
<accession>A0A6J4VYJ6</accession>
<dbReference type="InterPro" id="IPR049253">
    <property type="entry name" value="DUF6886"/>
</dbReference>
<sequence>MPRRSCGIWHFVDDGEDGEIGVILYHFSEDPTIARFVPRSMATRPGETPRVWAIDAAHAPIYFLPRDCPRVCFWALPTTTPEDRAYFLGHTVASMVIAIESAWLDRVRATRLYGYHLPGDTFVEDDDEQGGPGYFVSYTPVTPVRVEPVGDLLTRLIGAGVELRLTPSLWPLHRALVPATLHFSMIRMRNARPESAG</sequence>
<dbReference type="Pfam" id="PF21820">
    <property type="entry name" value="DUF6886"/>
    <property type="match status" value="1"/>
</dbReference>
<dbReference type="EMBL" id="CADCWN010000394">
    <property type="protein sequence ID" value="CAA9590241.1"/>
    <property type="molecule type" value="Genomic_DNA"/>
</dbReference>
<evidence type="ECO:0000313" key="1">
    <source>
        <dbReference type="EMBL" id="CAA9590241.1"/>
    </source>
</evidence>
<reference evidence="1" key="1">
    <citation type="submission" date="2020-02" db="EMBL/GenBank/DDBJ databases">
        <authorList>
            <person name="Meier V. D."/>
        </authorList>
    </citation>
    <scope>NUCLEOTIDE SEQUENCE</scope>
    <source>
        <strain evidence="1">AVDCRST_MAG18</strain>
    </source>
</reference>
<proteinExistence type="predicted"/>